<feature type="signal peptide" evidence="2">
    <location>
        <begin position="1"/>
        <end position="26"/>
    </location>
</feature>
<protein>
    <submittedName>
        <fullName evidence="4">ABC transporter substrate-binding protein</fullName>
    </submittedName>
</protein>
<dbReference type="InterPro" id="IPR022627">
    <property type="entry name" value="DUF3502"/>
</dbReference>
<gene>
    <name evidence="4" type="ORF">FPL14_28975</name>
</gene>
<dbReference type="Proteomes" id="UP000515679">
    <property type="component" value="Chromosome"/>
</dbReference>
<sequence length="518" mass="58688">MIDKKFGFKRPLTLLLGVALVTSALAACSNSKSESNASEGRAEPASTASANSGAGGEKLPVRYVMPGTAPQDQAMAEEAINKKLEQDGLNLTFEAIYIPWDVWDQKTNLMMSTGEEFELIHIMHDLKGPNILASNGGIIPIDDLLDKYGADLKKSLPDWVWDAAKINGQTYFVPDFWTDTAYADGMITIRTDLLKQNNLEPPKSPEELLSMSEVLKKNWPEDNKDVYIRVLKEETPAYLHKAYDTYPFTVFQDLIYVDQQGNVRPWIETDEFKQDAKFFREAYTRKLINPDILTVPKEVESKEESNGRFLYREAEALIGDLANKVPGGSVDTFYLNDKPNFRSYGVRNSNGVSATSKHPEAAIEFLNWLYSKQENFDLVLYGIKDVHWKDAGPNKMELLKRDNNNAPAYQLQYWMLGNINLGRWTPETHPTFVKTKTTIDENAINSVTVGFNFDASKVGVEYSNTLTELKTSIYPLKLGLLDYDKMFPEALKRMKAAGLDKVVAEYQRQFEEWKKSKN</sequence>
<evidence type="ECO:0000256" key="1">
    <source>
        <dbReference type="SAM" id="MobiDB-lite"/>
    </source>
</evidence>
<feature type="region of interest" description="Disordered" evidence="1">
    <location>
        <begin position="33"/>
        <end position="54"/>
    </location>
</feature>
<evidence type="ECO:0000256" key="2">
    <source>
        <dbReference type="SAM" id="SignalP"/>
    </source>
</evidence>
<keyword evidence="5" id="KW-1185">Reference proteome</keyword>
<accession>A0A7G5C6B3</accession>
<keyword evidence="2" id="KW-0732">Signal</keyword>
<dbReference type="Pfam" id="PF12010">
    <property type="entry name" value="DUF3502"/>
    <property type="match status" value="1"/>
</dbReference>
<feature type="domain" description="DUF3502" evidence="3">
    <location>
        <begin position="448"/>
        <end position="515"/>
    </location>
</feature>
<dbReference type="SUPFAM" id="SSF53850">
    <property type="entry name" value="Periplasmic binding protein-like II"/>
    <property type="match status" value="1"/>
</dbReference>
<dbReference type="Pfam" id="PF01547">
    <property type="entry name" value="SBP_bac_1"/>
    <property type="match status" value="1"/>
</dbReference>
<dbReference type="PROSITE" id="PS51257">
    <property type="entry name" value="PROKAR_LIPOPROTEIN"/>
    <property type="match status" value="1"/>
</dbReference>
<dbReference type="PANTHER" id="PTHR43649:SF12">
    <property type="entry name" value="DIACETYLCHITOBIOSE BINDING PROTEIN DASA"/>
    <property type="match status" value="1"/>
</dbReference>
<dbReference type="EMBL" id="CP041969">
    <property type="protein sequence ID" value="QMV44747.1"/>
    <property type="molecule type" value="Genomic_DNA"/>
</dbReference>
<evidence type="ECO:0000313" key="4">
    <source>
        <dbReference type="EMBL" id="QMV44747.1"/>
    </source>
</evidence>
<evidence type="ECO:0000313" key="5">
    <source>
        <dbReference type="Proteomes" id="UP000515679"/>
    </source>
</evidence>
<feature type="chain" id="PRO_5039521350" evidence="2">
    <location>
        <begin position="27"/>
        <end position="518"/>
    </location>
</feature>
<organism evidence="4 5">
    <name type="scientific">Cohnella cholangitidis</name>
    <dbReference type="NCBI Taxonomy" id="2598458"/>
    <lineage>
        <taxon>Bacteria</taxon>
        <taxon>Bacillati</taxon>
        <taxon>Bacillota</taxon>
        <taxon>Bacilli</taxon>
        <taxon>Bacillales</taxon>
        <taxon>Paenibacillaceae</taxon>
        <taxon>Cohnella</taxon>
    </lineage>
</organism>
<reference evidence="4 5" key="1">
    <citation type="submission" date="2019-07" db="EMBL/GenBank/DDBJ databases">
        <authorList>
            <person name="Kim J.K."/>
            <person name="Cheong H.-M."/>
            <person name="Choi Y."/>
            <person name="Hwang K.J."/>
            <person name="Lee S."/>
            <person name="Choi C."/>
        </authorList>
    </citation>
    <scope>NUCLEOTIDE SEQUENCE [LARGE SCALE GENOMIC DNA]</scope>
    <source>
        <strain evidence="4 5">KS 22</strain>
    </source>
</reference>
<dbReference type="KEGG" id="cchl:FPL14_28975"/>
<dbReference type="Gene3D" id="3.40.190.10">
    <property type="entry name" value="Periplasmic binding protein-like II"/>
    <property type="match status" value="2"/>
</dbReference>
<dbReference type="InterPro" id="IPR006059">
    <property type="entry name" value="SBP"/>
</dbReference>
<name>A0A7G5C6B3_9BACL</name>
<dbReference type="AlphaFoldDB" id="A0A7G5C6B3"/>
<dbReference type="PANTHER" id="PTHR43649">
    <property type="entry name" value="ARABINOSE-BINDING PROTEIN-RELATED"/>
    <property type="match status" value="1"/>
</dbReference>
<proteinExistence type="predicted"/>
<dbReference type="RefSeq" id="WP_182301039.1">
    <property type="nucleotide sequence ID" value="NZ_CP041969.1"/>
</dbReference>
<dbReference type="InterPro" id="IPR050490">
    <property type="entry name" value="Bact_solute-bd_prot1"/>
</dbReference>
<evidence type="ECO:0000259" key="3">
    <source>
        <dbReference type="Pfam" id="PF12010"/>
    </source>
</evidence>